<dbReference type="GO" id="GO:0009279">
    <property type="term" value="C:cell outer membrane"/>
    <property type="evidence" value="ECO:0007669"/>
    <property type="project" value="TreeGrafter"/>
</dbReference>
<name>A0A9D1PTJ4_9SPIO</name>
<dbReference type="PANTHER" id="PTHR30189:SF1">
    <property type="entry name" value="LPS-ASSEMBLY PROTEIN LPTD"/>
    <property type="match status" value="1"/>
</dbReference>
<dbReference type="InterPro" id="IPR050218">
    <property type="entry name" value="LptD"/>
</dbReference>
<gene>
    <name evidence="2" type="ORF">IAB12_01045</name>
</gene>
<organism evidence="2 3">
    <name type="scientific">Candidatus Ornithospirochaeta avicola</name>
    <dbReference type="NCBI Taxonomy" id="2840896"/>
    <lineage>
        <taxon>Bacteria</taxon>
        <taxon>Pseudomonadati</taxon>
        <taxon>Spirochaetota</taxon>
        <taxon>Spirochaetia</taxon>
        <taxon>Spirochaetales</taxon>
        <taxon>Spirochaetaceae</taxon>
        <taxon>Spirochaetaceae incertae sedis</taxon>
        <taxon>Candidatus Ornithospirochaeta</taxon>
    </lineage>
</organism>
<comment type="caution">
    <text evidence="2">The sequence shown here is derived from an EMBL/GenBank/DDBJ whole genome shotgun (WGS) entry which is preliminary data.</text>
</comment>
<keyword evidence="1" id="KW-0732">Signal</keyword>
<reference evidence="2" key="2">
    <citation type="submission" date="2021-04" db="EMBL/GenBank/DDBJ databases">
        <authorList>
            <person name="Gilroy R."/>
        </authorList>
    </citation>
    <scope>NUCLEOTIDE SEQUENCE</scope>
    <source>
        <strain evidence="2">Gambia11-129</strain>
    </source>
</reference>
<evidence type="ECO:0000313" key="3">
    <source>
        <dbReference type="Proteomes" id="UP000823936"/>
    </source>
</evidence>
<reference evidence="2" key="1">
    <citation type="journal article" date="2021" name="PeerJ">
        <title>Extensive microbial diversity within the chicken gut microbiome revealed by metagenomics and culture.</title>
        <authorList>
            <person name="Gilroy R."/>
            <person name="Ravi A."/>
            <person name="Getino M."/>
            <person name="Pursley I."/>
            <person name="Horton D.L."/>
            <person name="Alikhan N.F."/>
            <person name="Baker D."/>
            <person name="Gharbi K."/>
            <person name="Hall N."/>
            <person name="Watson M."/>
            <person name="Adriaenssens E.M."/>
            <person name="Foster-Nyarko E."/>
            <person name="Jarju S."/>
            <person name="Secka A."/>
            <person name="Antonio M."/>
            <person name="Oren A."/>
            <person name="Chaudhuri R.R."/>
            <person name="La Ragione R."/>
            <person name="Hildebrand F."/>
            <person name="Pallen M.J."/>
        </authorList>
    </citation>
    <scope>NUCLEOTIDE SEQUENCE</scope>
    <source>
        <strain evidence="2">Gambia11-129</strain>
    </source>
</reference>
<sequence>MKKVLLFLLIFFSLFSLSALESHDIYYADTALLNSLLNNRGIAGEGLTDQEKRSLLYDAENIEEYRVDDSKSSTVSVEIINSDTLVSSASHVEMSGNVQLIVKSADKNYTLNADHISLSLEEGILSALGSVSLDGFEEASVSADVLTLYYDKDSINILNASTHTEKKNSDNKTIEIYSVGRSLESTAEGGAIYTDGFIASREKDPLSSISASSISLLPGSDLMIENAVLKIGRVPIFYFPFFFYPGSRMIGNPSFGFSSERGAFLNTTFELFGHSKRIESKEESSFLSLFSSSEDTSSYSPDGAYYSSSAEKSDLESWAEKTESYMVLMFDAYKSAGLHAGVDLSLNFFDKSLNISTLSGVALSFEEVGGSNFRYYSQNSIKYSDYGLDLLLNLPFYSDYLVLNTYMNRNTAFSLEPLFLQRSSFPSSFSTTALRSIERSFELSYTLPSSYTSKYLSSFSLDDFVISESYDYDGTDDTYVISSATLPSFSLKMTGAFFDTEKRVDKSSEEEEETEFDAFIAKSSLLHPLYLNEADRKRASDTYSFSLGYSLFESLERIKEYKRGDLYSESLDNVFSSYIDLSLDLSSYFSLYNKISSEIRYRENEKENDKSSKLDADLVNALTVSFPFVGIRYRLSTRLINYEKENGSEKIAYASFDKDSVLLHDIRLSKSFELSSWGTLTPAVTYTLYPLTSSLRPEISYRYEGLRLSFSYLFKDKEGRLESNDINAAFSLETTYFKTALDVLYESQDILTKGKLAPLSFDYIVTLSTEDEKYSISEEIEFDFDNMNFERIRTSVKIPYLSFSFDFSGRYDSVSISSLAVKAESGKQAFQFWKGRIYLSFNINMSLSVDALIPAASSFAFEPELVFSIAEFADLTFSFKSENNQFYKYFVDNKFSFSALWDDLLASFDFFGDGRRDTGFNLTEFEISFTHYMQDWALSLEYKSSIELYHNKYQFIPEFSIYLSWNTFPDLNVDEKWSNNGGIWQRK</sequence>
<dbReference type="PANTHER" id="PTHR30189">
    <property type="entry name" value="LPS-ASSEMBLY PROTEIN"/>
    <property type="match status" value="1"/>
</dbReference>
<feature type="signal peptide" evidence="1">
    <location>
        <begin position="1"/>
        <end position="18"/>
    </location>
</feature>
<dbReference type="EMBL" id="DXHU01000005">
    <property type="protein sequence ID" value="HIV98351.1"/>
    <property type="molecule type" value="Genomic_DNA"/>
</dbReference>
<dbReference type="Proteomes" id="UP000823936">
    <property type="component" value="Unassembled WGS sequence"/>
</dbReference>
<protein>
    <recommendedName>
        <fullName evidence="4">LPS-assembly protein LptD</fullName>
    </recommendedName>
</protein>
<feature type="chain" id="PRO_5039512739" description="LPS-assembly protein LptD" evidence="1">
    <location>
        <begin position="19"/>
        <end position="987"/>
    </location>
</feature>
<evidence type="ECO:0000313" key="2">
    <source>
        <dbReference type="EMBL" id="HIV98351.1"/>
    </source>
</evidence>
<dbReference type="GO" id="GO:1990351">
    <property type="term" value="C:transporter complex"/>
    <property type="evidence" value="ECO:0007669"/>
    <property type="project" value="TreeGrafter"/>
</dbReference>
<evidence type="ECO:0000256" key="1">
    <source>
        <dbReference type="SAM" id="SignalP"/>
    </source>
</evidence>
<proteinExistence type="predicted"/>
<evidence type="ECO:0008006" key="4">
    <source>
        <dbReference type="Google" id="ProtNLM"/>
    </source>
</evidence>
<dbReference type="AlphaFoldDB" id="A0A9D1PTJ4"/>
<accession>A0A9D1PTJ4</accession>